<organism evidence="1">
    <name type="scientific">Anguilla anguilla</name>
    <name type="common">European freshwater eel</name>
    <name type="synonym">Muraena anguilla</name>
    <dbReference type="NCBI Taxonomy" id="7936"/>
    <lineage>
        <taxon>Eukaryota</taxon>
        <taxon>Metazoa</taxon>
        <taxon>Chordata</taxon>
        <taxon>Craniata</taxon>
        <taxon>Vertebrata</taxon>
        <taxon>Euteleostomi</taxon>
        <taxon>Actinopterygii</taxon>
        <taxon>Neopterygii</taxon>
        <taxon>Teleostei</taxon>
        <taxon>Anguilliformes</taxon>
        <taxon>Anguillidae</taxon>
        <taxon>Anguilla</taxon>
    </lineage>
</organism>
<protein>
    <submittedName>
        <fullName evidence="1">Uncharacterized protein</fullName>
    </submittedName>
</protein>
<evidence type="ECO:0000313" key="1">
    <source>
        <dbReference type="EMBL" id="JAH57280.1"/>
    </source>
</evidence>
<accession>A0A0E9TWK2</accession>
<name>A0A0E9TWK2_ANGAN</name>
<reference evidence="1" key="2">
    <citation type="journal article" date="2015" name="Fish Shellfish Immunol.">
        <title>Early steps in the European eel (Anguilla anguilla)-Vibrio vulnificus interaction in the gills: Role of the RtxA13 toxin.</title>
        <authorList>
            <person name="Callol A."/>
            <person name="Pajuelo D."/>
            <person name="Ebbesson L."/>
            <person name="Teles M."/>
            <person name="MacKenzie S."/>
            <person name="Amaro C."/>
        </authorList>
    </citation>
    <scope>NUCLEOTIDE SEQUENCE</scope>
</reference>
<sequence>MHGYMCFADWDPIPHCLEQIMKFFKR</sequence>
<proteinExistence type="predicted"/>
<reference evidence="1" key="1">
    <citation type="submission" date="2014-11" db="EMBL/GenBank/DDBJ databases">
        <authorList>
            <person name="Amaro Gonzalez C."/>
        </authorList>
    </citation>
    <scope>NUCLEOTIDE SEQUENCE</scope>
</reference>
<dbReference type="EMBL" id="GBXM01051297">
    <property type="protein sequence ID" value="JAH57280.1"/>
    <property type="molecule type" value="Transcribed_RNA"/>
</dbReference>
<dbReference type="AlphaFoldDB" id="A0A0E9TWK2"/>